<dbReference type="Proteomes" id="UP000175669">
    <property type="component" value="Unassembled WGS sequence"/>
</dbReference>
<feature type="chain" id="PRO_5009212045" evidence="2">
    <location>
        <begin position="21"/>
        <end position="165"/>
    </location>
</feature>
<reference evidence="4" key="1">
    <citation type="submission" date="2016-07" db="EMBL/GenBank/DDBJ databases">
        <authorList>
            <person name="Florea S."/>
            <person name="Webb J.S."/>
            <person name="Jaromczyk J."/>
            <person name="Schardl C.L."/>
        </authorList>
    </citation>
    <scope>NUCLEOTIDE SEQUENCE [LARGE SCALE GENOMIC DNA]</scope>
    <source>
        <strain evidence="4">KCTC 42131</strain>
    </source>
</reference>
<keyword evidence="2" id="KW-0732">Signal</keyword>
<keyword evidence="4" id="KW-1185">Reference proteome</keyword>
<comment type="caution">
    <text evidence="3">The sequence shown here is derived from an EMBL/GenBank/DDBJ whole genome shotgun (WGS) entry which is preliminary data.</text>
</comment>
<evidence type="ECO:0000313" key="4">
    <source>
        <dbReference type="Proteomes" id="UP000175669"/>
    </source>
</evidence>
<feature type="signal peptide" evidence="2">
    <location>
        <begin position="1"/>
        <end position="20"/>
    </location>
</feature>
<feature type="region of interest" description="Disordered" evidence="1">
    <location>
        <begin position="144"/>
        <end position="165"/>
    </location>
</feature>
<dbReference type="STRING" id="1524254.PHACT_03105"/>
<evidence type="ECO:0000313" key="3">
    <source>
        <dbReference type="EMBL" id="OFE12245.1"/>
    </source>
</evidence>
<gene>
    <name evidence="3" type="ORF">PHACT_03105</name>
</gene>
<dbReference type="AlphaFoldDB" id="A0A1E8CIX7"/>
<sequence length="165" mass="18035">MSMKRLITCVVTGLVLSAFAGGALLAAEAPESDLSAQMQTIKPSRLWLPETQEELRGLLVAAAYKALEDPDCSEVLYGRLNEYRTENGQTAFTILCMRDPRYTFNMIFPADELEPATIAEERVSNSADLQRLRQLLGDIPASVRSGEAAADAEQEPVDTSPPVVF</sequence>
<evidence type="ECO:0000256" key="2">
    <source>
        <dbReference type="SAM" id="SignalP"/>
    </source>
</evidence>
<dbReference type="EMBL" id="MASR01000001">
    <property type="protein sequence ID" value="OFE12245.1"/>
    <property type="molecule type" value="Genomic_DNA"/>
</dbReference>
<protein>
    <submittedName>
        <fullName evidence="3">Uncharacterized protein</fullName>
    </submittedName>
</protein>
<organism evidence="3 4">
    <name type="scientific">Pseudohongiella acticola</name>
    <dbReference type="NCBI Taxonomy" id="1524254"/>
    <lineage>
        <taxon>Bacteria</taxon>
        <taxon>Pseudomonadati</taxon>
        <taxon>Pseudomonadota</taxon>
        <taxon>Gammaproteobacteria</taxon>
        <taxon>Pseudomonadales</taxon>
        <taxon>Pseudohongiellaceae</taxon>
        <taxon>Pseudohongiella</taxon>
    </lineage>
</organism>
<proteinExistence type="predicted"/>
<accession>A0A1E8CIX7</accession>
<name>A0A1E8CIX7_9GAMM</name>
<evidence type="ECO:0000256" key="1">
    <source>
        <dbReference type="SAM" id="MobiDB-lite"/>
    </source>
</evidence>